<gene>
    <name evidence="1" type="ORF">O9K51_06762</name>
</gene>
<evidence type="ECO:0000313" key="2">
    <source>
        <dbReference type="Proteomes" id="UP001163105"/>
    </source>
</evidence>
<proteinExistence type="predicted"/>
<comment type="caution">
    <text evidence="1">The sequence shown here is derived from an EMBL/GenBank/DDBJ whole genome shotgun (WGS) entry which is preliminary data.</text>
</comment>
<organism evidence="1 2">
    <name type="scientific">Purpureocillium lavendulum</name>
    <dbReference type="NCBI Taxonomy" id="1247861"/>
    <lineage>
        <taxon>Eukaryota</taxon>
        <taxon>Fungi</taxon>
        <taxon>Dikarya</taxon>
        <taxon>Ascomycota</taxon>
        <taxon>Pezizomycotina</taxon>
        <taxon>Sordariomycetes</taxon>
        <taxon>Hypocreomycetidae</taxon>
        <taxon>Hypocreales</taxon>
        <taxon>Ophiocordycipitaceae</taxon>
        <taxon>Purpureocillium</taxon>
    </lineage>
</organism>
<keyword evidence="2" id="KW-1185">Reference proteome</keyword>
<dbReference type="Proteomes" id="UP001163105">
    <property type="component" value="Unassembled WGS sequence"/>
</dbReference>
<dbReference type="AlphaFoldDB" id="A0AB34FPE7"/>
<name>A0AB34FPE7_9HYPO</name>
<accession>A0AB34FPE7</accession>
<dbReference type="EMBL" id="JAQHRD010000005">
    <property type="protein sequence ID" value="KAJ6440969.1"/>
    <property type="molecule type" value="Genomic_DNA"/>
</dbReference>
<reference evidence="1" key="1">
    <citation type="submission" date="2023-01" db="EMBL/GenBank/DDBJ databases">
        <title>The growth and conidiation of Purpureocillium lavendulum are regulated by nitrogen source and histone H3K14 acetylation.</title>
        <authorList>
            <person name="Tang P."/>
            <person name="Han J."/>
            <person name="Zhang C."/>
            <person name="Tang P."/>
            <person name="Qi F."/>
            <person name="Zhang K."/>
            <person name="Liang L."/>
        </authorList>
    </citation>
    <scope>NUCLEOTIDE SEQUENCE</scope>
    <source>
        <strain evidence="1">YMF1.00683</strain>
    </source>
</reference>
<evidence type="ECO:0000313" key="1">
    <source>
        <dbReference type="EMBL" id="KAJ6440969.1"/>
    </source>
</evidence>
<sequence length="264" mass="29947">MRDAETNDDADSRRRRCRQTIAERRRRKWFKRNPQAALPTLNGDVIDIRPRIPDQLEIPVHDDEGSGRTAPTAPITRRRAQRGAIPFILKPLPEFQKMLDGHVPLGLALDLARWERQDRWLYRTRPVAKLLDEHLPGRANYRDDDEGGHAFYTEGCAAAALLRRLTGICRAGGGEDDDADGRLRARCVAARVSTIISIIMEKAAAVIRGVREGNPGKVPDEEGEEWYRLVTLKGELGAFLDVVEATEWEAVRTHYEALVKERER</sequence>
<protein>
    <submittedName>
        <fullName evidence="1">T-complex protein 1 subunit eta</fullName>
    </submittedName>
</protein>